<proteinExistence type="predicted"/>
<evidence type="ECO:0000313" key="2">
    <source>
        <dbReference type="Proteomes" id="UP000270094"/>
    </source>
</evidence>
<dbReference type="GO" id="GO:0015929">
    <property type="term" value="F:hexosaminidase activity"/>
    <property type="evidence" value="ECO:0007669"/>
    <property type="project" value="InterPro"/>
</dbReference>
<gene>
    <name evidence="1" type="ORF">SVUK_LOCUS2621</name>
</gene>
<dbReference type="InterPro" id="IPR038901">
    <property type="entry name" value="HEXDC-like"/>
</dbReference>
<dbReference type="Proteomes" id="UP000270094">
    <property type="component" value="Unassembled WGS sequence"/>
</dbReference>
<organism evidence="1 2">
    <name type="scientific">Strongylus vulgaris</name>
    <name type="common">Blood worm</name>
    <dbReference type="NCBI Taxonomy" id="40348"/>
    <lineage>
        <taxon>Eukaryota</taxon>
        <taxon>Metazoa</taxon>
        <taxon>Ecdysozoa</taxon>
        <taxon>Nematoda</taxon>
        <taxon>Chromadorea</taxon>
        <taxon>Rhabditida</taxon>
        <taxon>Rhabditina</taxon>
        <taxon>Rhabditomorpha</taxon>
        <taxon>Strongyloidea</taxon>
        <taxon>Strongylidae</taxon>
        <taxon>Strongylus</taxon>
    </lineage>
</organism>
<dbReference type="Gene3D" id="3.20.20.80">
    <property type="entry name" value="Glycosidases"/>
    <property type="match status" value="1"/>
</dbReference>
<evidence type="ECO:0008006" key="3">
    <source>
        <dbReference type="Google" id="ProtNLM"/>
    </source>
</evidence>
<dbReference type="PANTHER" id="PTHR21040">
    <property type="entry name" value="BCDNA.GH04120"/>
    <property type="match status" value="1"/>
</dbReference>
<protein>
    <recommendedName>
        <fullName evidence="3">Beta-N-acetylhexosaminidase</fullName>
    </recommendedName>
</protein>
<accession>A0A3P7II80</accession>
<dbReference type="EMBL" id="UYYB01006038">
    <property type="protein sequence ID" value="VDM67623.1"/>
    <property type="molecule type" value="Genomic_DNA"/>
</dbReference>
<reference evidence="1 2" key="1">
    <citation type="submission" date="2018-11" db="EMBL/GenBank/DDBJ databases">
        <authorList>
            <consortium name="Pathogen Informatics"/>
        </authorList>
    </citation>
    <scope>NUCLEOTIDE SEQUENCE [LARGE SCALE GENOMIC DNA]</scope>
</reference>
<dbReference type="AlphaFoldDB" id="A0A3P7II80"/>
<dbReference type="InterPro" id="IPR017853">
    <property type="entry name" value="GH"/>
</dbReference>
<sequence length="380" mass="43943">MNVQALHPNSKRIHIGGDEAAHIAEDERCKARLASMGEPDRKRAVEKLKLAHIAITARLTRLLGYREVFAWNDMFDKSMVEDLRDSGLGELITPVVWGYRVDVTAEDYFPNGLFDRISQVFPKIFFASAFKGAQSQGENFIDLERYLETHQSYVKLYRMHSKVGNWLVTTFKLYQLNKLLLLLSLEGRVGGIILTGWQRYMHHAPLCELLAISIPSLITDLVYLEDVERTTDMLWKKIHVGLKAVFFKEVNALIDVQRLLKCPVHMNTTSSPVVIDTFTYIPHKDAYLKVCDFKGKELFKLVMEDLHMLNWKVSRLRYITDRKNELMAEIPELAKKVLISYSFFVFRLMDVVLSRKLSRNSFSAIFCRSKSLLGDIFLRN</sequence>
<name>A0A3P7II80_STRVU</name>
<keyword evidence="2" id="KW-1185">Reference proteome</keyword>
<dbReference type="SUPFAM" id="SSF51445">
    <property type="entry name" value="(Trans)glycosidases"/>
    <property type="match status" value="1"/>
</dbReference>
<dbReference type="PANTHER" id="PTHR21040:SF12">
    <property type="entry name" value="BETA-N-ACETYLHEXOSAMINIDASE"/>
    <property type="match status" value="1"/>
</dbReference>
<evidence type="ECO:0000313" key="1">
    <source>
        <dbReference type="EMBL" id="VDM67623.1"/>
    </source>
</evidence>
<dbReference type="OrthoDB" id="10023921at2759"/>